<dbReference type="OrthoDB" id="4401529at2"/>
<name>A0A2M9BK39_9ACTN</name>
<evidence type="ECO:0000256" key="2">
    <source>
        <dbReference type="SAM" id="Phobius"/>
    </source>
</evidence>
<keyword evidence="2" id="KW-0472">Membrane</keyword>
<feature type="compositionally biased region" description="Gly residues" evidence="1">
    <location>
        <begin position="194"/>
        <end position="204"/>
    </location>
</feature>
<dbReference type="RefSeq" id="WP_100414917.1">
    <property type="nucleotide sequence ID" value="NZ_PGEZ01000001.1"/>
</dbReference>
<feature type="region of interest" description="Disordered" evidence="1">
    <location>
        <begin position="161"/>
        <end position="219"/>
    </location>
</feature>
<feature type="compositionally biased region" description="Gly residues" evidence="1">
    <location>
        <begin position="161"/>
        <end position="174"/>
    </location>
</feature>
<comment type="caution">
    <text evidence="4">The sequence shown here is derived from an EMBL/GenBank/DDBJ whole genome shotgun (WGS) entry which is preliminary data.</text>
</comment>
<keyword evidence="5" id="KW-1185">Reference proteome</keyword>
<evidence type="ECO:0000256" key="1">
    <source>
        <dbReference type="SAM" id="MobiDB-lite"/>
    </source>
</evidence>
<protein>
    <submittedName>
        <fullName evidence="4">Uncharacterized protein</fullName>
    </submittedName>
</protein>
<evidence type="ECO:0000313" key="5">
    <source>
        <dbReference type="Proteomes" id="UP000230842"/>
    </source>
</evidence>
<feature type="signal peptide" evidence="3">
    <location>
        <begin position="1"/>
        <end position="25"/>
    </location>
</feature>
<accession>A0A2M9BK39</accession>
<feature type="compositionally biased region" description="Low complexity" evidence="1">
    <location>
        <begin position="205"/>
        <end position="219"/>
    </location>
</feature>
<gene>
    <name evidence="4" type="ORF">CLV56_2567</name>
</gene>
<keyword evidence="2" id="KW-1133">Transmembrane helix</keyword>
<keyword evidence="3" id="KW-0732">Signal</keyword>
<dbReference type="Proteomes" id="UP000230842">
    <property type="component" value="Unassembled WGS sequence"/>
</dbReference>
<proteinExistence type="predicted"/>
<evidence type="ECO:0000256" key="3">
    <source>
        <dbReference type="SAM" id="SignalP"/>
    </source>
</evidence>
<dbReference type="EMBL" id="PGEZ01000001">
    <property type="protein sequence ID" value="PJJ58316.1"/>
    <property type="molecule type" value="Genomic_DNA"/>
</dbReference>
<sequence length="298" mass="28411">MRRTTSLRAAVAACALGAVALSTVAAVWSPVSALPPGGASPDTAGTSSSVSPSRLRAGDVIRFTVSGFPAGEIVSIKIDDGEACSQQAVHGACVYHQQKISASGTASGSFVLPGDLPAGEHWLRYLASAEMLDEDGNYLGVKGFSNRGGSTFTVVAAPGGSGAEAGSSGGGGAAAGSSTGGSAASGSSASSDGSGSGSASGSGAGTAAATTGDASSSALGSGVVTIEPTATPTSAATAEPSTAPEPASTPVVAAAGTDASDDFPVVGTVGFVALLVLAAVLWTWSLRRAGPSSPHRGP</sequence>
<feature type="transmembrane region" description="Helical" evidence="2">
    <location>
        <begin position="265"/>
        <end position="286"/>
    </location>
</feature>
<organism evidence="4 5">
    <name type="scientific">Mumia flava</name>
    <dbReference type="NCBI Taxonomy" id="1348852"/>
    <lineage>
        <taxon>Bacteria</taxon>
        <taxon>Bacillati</taxon>
        <taxon>Actinomycetota</taxon>
        <taxon>Actinomycetes</taxon>
        <taxon>Propionibacteriales</taxon>
        <taxon>Nocardioidaceae</taxon>
        <taxon>Mumia</taxon>
    </lineage>
</organism>
<feature type="chain" id="PRO_5038905539" evidence="3">
    <location>
        <begin position="26"/>
        <end position="298"/>
    </location>
</feature>
<reference evidence="4 5" key="1">
    <citation type="submission" date="2017-11" db="EMBL/GenBank/DDBJ databases">
        <title>Genomic Encyclopedia of Archaeal and Bacterial Type Strains, Phase II (KMG-II): From Individual Species to Whole Genera.</title>
        <authorList>
            <person name="Goeker M."/>
        </authorList>
    </citation>
    <scope>NUCLEOTIDE SEQUENCE [LARGE SCALE GENOMIC DNA]</scope>
    <source>
        <strain evidence="4 5">DSM 27763</strain>
    </source>
</reference>
<keyword evidence="2" id="KW-0812">Transmembrane</keyword>
<evidence type="ECO:0000313" key="4">
    <source>
        <dbReference type="EMBL" id="PJJ58316.1"/>
    </source>
</evidence>
<feature type="compositionally biased region" description="Low complexity" evidence="1">
    <location>
        <begin position="175"/>
        <end position="193"/>
    </location>
</feature>
<dbReference type="AlphaFoldDB" id="A0A2M9BK39"/>